<dbReference type="SUPFAM" id="SSF81660">
    <property type="entry name" value="Metal cation-transporting ATPase, ATP-binding domain N"/>
    <property type="match status" value="1"/>
</dbReference>
<feature type="transmembrane region" description="Helical" evidence="8">
    <location>
        <begin position="1139"/>
        <end position="1160"/>
    </location>
</feature>
<feature type="transmembrane region" description="Helical" evidence="8">
    <location>
        <begin position="1289"/>
        <end position="1311"/>
    </location>
</feature>
<evidence type="ECO:0000256" key="5">
    <source>
        <dbReference type="ARBA" id="ARBA00022989"/>
    </source>
</evidence>
<feature type="transmembrane region" description="Helical" evidence="8">
    <location>
        <begin position="1660"/>
        <end position="1682"/>
    </location>
</feature>
<dbReference type="Gene3D" id="3.40.50.1000">
    <property type="entry name" value="HAD superfamily/HAD-like"/>
    <property type="match status" value="1"/>
</dbReference>
<evidence type="ECO:0000256" key="4">
    <source>
        <dbReference type="ARBA" id="ARBA00022842"/>
    </source>
</evidence>
<keyword evidence="3" id="KW-0479">Metal-binding</keyword>
<feature type="transmembrane region" description="Helical" evidence="8">
    <location>
        <begin position="2376"/>
        <end position="2393"/>
    </location>
</feature>
<evidence type="ECO:0000256" key="7">
    <source>
        <dbReference type="SAM" id="MobiDB-lite"/>
    </source>
</evidence>
<dbReference type="CDD" id="cd07302">
    <property type="entry name" value="CHD"/>
    <property type="match status" value="2"/>
</dbReference>
<dbReference type="InterPro" id="IPR029787">
    <property type="entry name" value="Nucleotide_cyclase"/>
</dbReference>
<dbReference type="InterPro" id="IPR036412">
    <property type="entry name" value="HAD-like_sf"/>
</dbReference>
<feature type="transmembrane region" description="Helical" evidence="8">
    <location>
        <begin position="2351"/>
        <end position="2369"/>
    </location>
</feature>
<dbReference type="SUPFAM" id="SSF81665">
    <property type="entry name" value="Calcium ATPase, transmembrane domain M"/>
    <property type="match status" value="1"/>
</dbReference>
<gene>
    <name evidence="10" type="ORF">CCMP2556_LOCUS52806</name>
</gene>
<feature type="region of interest" description="Disordered" evidence="7">
    <location>
        <begin position="1597"/>
        <end position="1618"/>
    </location>
</feature>
<evidence type="ECO:0000313" key="11">
    <source>
        <dbReference type="Proteomes" id="UP001642484"/>
    </source>
</evidence>
<dbReference type="InterPro" id="IPR001757">
    <property type="entry name" value="P_typ_ATPase"/>
</dbReference>
<comment type="caution">
    <text evidence="10">The sequence shown here is derived from an EMBL/GenBank/DDBJ whole genome shotgun (WGS) entry which is preliminary data.</text>
</comment>
<feature type="transmembrane region" description="Helical" evidence="8">
    <location>
        <begin position="1772"/>
        <end position="1791"/>
    </location>
</feature>
<feature type="region of interest" description="Disordered" evidence="7">
    <location>
        <begin position="2265"/>
        <end position="2301"/>
    </location>
</feature>
<feature type="compositionally biased region" description="Pro residues" evidence="7">
    <location>
        <begin position="783"/>
        <end position="795"/>
    </location>
</feature>
<dbReference type="InterPro" id="IPR032630">
    <property type="entry name" value="P_typ_ATPase_c"/>
</dbReference>
<feature type="transmembrane region" description="Helical" evidence="8">
    <location>
        <begin position="1694"/>
        <end position="1713"/>
    </location>
</feature>
<dbReference type="PROSITE" id="PS00154">
    <property type="entry name" value="ATPASE_E1_E2"/>
    <property type="match status" value="1"/>
</dbReference>
<evidence type="ECO:0000256" key="1">
    <source>
        <dbReference type="ARBA" id="ARBA00004141"/>
    </source>
</evidence>
<evidence type="ECO:0000313" key="10">
    <source>
        <dbReference type="EMBL" id="CAK9114170.1"/>
    </source>
</evidence>
<dbReference type="Gene3D" id="2.70.150.10">
    <property type="entry name" value="Calcium-transporting ATPase, cytoplasmic transduction domain A"/>
    <property type="match status" value="1"/>
</dbReference>
<protein>
    <recommendedName>
        <fullName evidence="9">Guanylate cyclase domain-containing protein</fullName>
    </recommendedName>
</protein>
<keyword evidence="5 8" id="KW-1133">Transmembrane helix</keyword>
<feature type="compositionally biased region" description="Basic and acidic residues" evidence="7">
    <location>
        <begin position="2274"/>
        <end position="2292"/>
    </location>
</feature>
<feature type="region of interest" description="Disordered" evidence="7">
    <location>
        <begin position="2645"/>
        <end position="2693"/>
    </location>
</feature>
<feature type="compositionally biased region" description="Acidic residues" evidence="7">
    <location>
        <begin position="762"/>
        <end position="771"/>
    </location>
</feature>
<dbReference type="PROSITE" id="PS50125">
    <property type="entry name" value="GUANYLATE_CYCLASE_2"/>
    <property type="match status" value="2"/>
</dbReference>
<dbReference type="InterPro" id="IPR001054">
    <property type="entry name" value="A/G_cyclase"/>
</dbReference>
<evidence type="ECO:0000256" key="2">
    <source>
        <dbReference type="ARBA" id="ARBA00022692"/>
    </source>
</evidence>
<proteinExistence type="predicted"/>
<accession>A0ABP0SPH1</accession>
<dbReference type="PANTHER" id="PTHR24092:SF150">
    <property type="entry name" value="PHOSPHOLIPID-TRANSPORTING ATPASE"/>
    <property type="match status" value="1"/>
</dbReference>
<keyword evidence="4" id="KW-0460">Magnesium</keyword>
<dbReference type="Pfam" id="PF16209">
    <property type="entry name" value="PhoLip_ATPase_N"/>
    <property type="match status" value="1"/>
</dbReference>
<feature type="transmembrane region" description="Helical" evidence="8">
    <location>
        <begin position="1263"/>
        <end position="1282"/>
    </location>
</feature>
<dbReference type="PANTHER" id="PTHR24092">
    <property type="entry name" value="PROBABLE PHOSPHOLIPID-TRANSPORTING ATPASE"/>
    <property type="match status" value="1"/>
</dbReference>
<dbReference type="InterPro" id="IPR023298">
    <property type="entry name" value="ATPase_P-typ_TM_dom_sf"/>
</dbReference>
<evidence type="ECO:0000259" key="9">
    <source>
        <dbReference type="PROSITE" id="PS50125"/>
    </source>
</evidence>
<dbReference type="EMBL" id="CAXAMN010027961">
    <property type="protein sequence ID" value="CAK9114170.1"/>
    <property type="molecule type" value="Genomic_DNA"/>
</dbReference>
<feature type="transmembrane region" description="Helical" evidence="8">
    <location>
        <begin position="327"/>
        <end position="349"/>
    </location>
</feature>
<evidence type="ECO:0000256" key="3">
    <source>
        <dbReference type="ARBA" id="ARBA00022723"/>
    </source>
</evidence>
<feature type="region of interest" description="Disordered" evidence="7">
    <location>
        <begin position="746"/>
        <end position="805"/>
    </location>
</feature>
<dbReference type="NCBIfam" id="TIGR01494">
    <property type="entry name" value="ATPase_P-type"/>
    <property type="match status" value="1"/>
</dbReference>
<dbReference type="Pfam" id="PF16212">
    <property type="entry name" value="PhoLip_ATPase_C"/>
    <property type="match status" value="1"/>
</dbReference>
<dbReference type="SUPFAM" id="SSF81653">
    <property type="entry name" value="Calcium ATPase, transduction domain A"/>
    <property type="match status" value="1"/>
</dbReference>
<evidence type="ECO:0000256" key="8">
    <source>
        <dbReference type="SAM" id="Phobius"/>
    </source>
</evidence>
<dbReference type="InterPro" id="IPR023214">
    <property type="entry name" value="HAD_sf"/>
</dbReference>
<keyword evidence="2 8" id="KW-0812">Transmembrane</keyword>
<dbReference type="Gene3D" id="3.40.1110.10">
    <property type="entry name" value="Calcium-transporting ATPase, cytoplasmic domain N"/>
    <property type="match status" value="2"/>
</dbReference>
<dbReference type="SUPFAM" id="SSF56784">
    <property type="entry name" value="HAD-like"/>
    <property type="match status" value="1"/>
</dbReference>
<dbReference type="InterPro" id="IPR032631">
    <property type="entry name" value="P-type_ATPase_N"/>
</dbReference>
<feature type="transmembrane region" description="Helical" evidence="8">
    <location>
        <begin position="2177"/>
        <end position="2196"/>
    </location>
</feature>
<dbReference type="PRINTS" id="PR00119">
    <property type="entry name" value="CATATPASE"/>
</dbReference>
<dbReference type="InterPro" id="IPR018303">
    <property type="entry name" value="ATPase_P-typ_P_site"/>
</dbReference>
<keyword evidence="11" id="KW-1185">Reference proteome</keyword>
<feature type="transmembrane region" description="Helical" evidence="8">
    <location>
        <begin position="2314"/>
        <end position="2339"/>
    </location>
</feature>
<organism evidence="10 11">
    <name type="scientific">Durusdinium trenchii</name>
    <dbReference type="NCBI Taxonomy" id="1381693"/>
    <lineage>
        <taxon>Eukaryota</taxon>
        <taxon>Sar</taxon>
        <taxon>Alveolata</taxon>
        <taxon>Dinophyceae</taxon>
        <taxon>Suessiales</taxon>
        <taxon>Symbiodiniaceae</taxon>
        <taxon>Durusdinium</taxon>
    </lineage>
</organism>
<evidence type="ECO:0000256" key="6">
    <source>
        <dbReference type="ARBA" id="ARBA00023136"/>
    </source>
</evidence>
<dbReference type="InterPro" id="IPR023299">
    <property type="entry name" value="ATPase_P-typ_cyto_dom_N"/>
</dbReference>
<dbReference type="InterPro" id="IPR008250">
    <property type="entry name" value="ATPase_P-typ_transduc_dom_A_sf"/>
</dbReference>
<feature type="transmembrane region" description="Helical" evidence="8">
    <location>
        <begin position="1818"/>
        <end position="1835"/>
    </location>
</feature>
<sequence length="2693" mass="299674">MAVAEVADAQRALPRTGVGPWHACNRKSVTCRLSFYNMEDDPNTPQASAISTARFEKGRRRIEFGGLAKRQIFPSNYVSTTRYKLWSIVPLNLFEQFHRVANIWFLIVSTLQMLPFKISPTTSWATLVPLCGVLFVTFCKDAYEDLKRWRDDCRVNNQVVKVFTGGDGQNPYASIKWSEVRVGSFVKIARDQPVPADLLLVFSSPGGGAFVDTAQLDGESSLKPKYAVEETQHMIRNSSVHSVEGHMEADLPNQMVNKFDGCIYLKGYPRGVHVNLKNFLLRGSTLRNTNHVIGLVVYTGVDTKVVRNSSQSLTSKRSQVEQLANKLLIIVFLLLFVISIGCAAARAYLISNERGYKNLAWVWPLTGGDDLQDNPYMAILTFLIGYNNLIPISLYMTTDLVRALQAFIMESDDSMYHKRDDTCCKVQSSGLCEDLGQVDFVLSDKTGTLTQNEMCFKACWVDGQTYGCWSDCPDDSNDAGEDASLNGDAFGVPTDHVERLPPRSVCLPLSPALWTAPFDSDPTDAKGNIRLSENTLLENFFLCLTLCHAAMPERMQGESKRATRSAEVPLLMQDVDAVRASDPGMQHLHLESEIQTRLALLEEAESTQFRSPSPDEEALLAMAKDFGFFFRKRQGNQITANVRGQQVFFQVLICNEFSSDRKRMSVLVRSCAEEAKSAPKGSATRANAVLPPPGINSMENLPDAVFGPYILFAKGADNVMMERMRQYDWDTDPDRSAAFDECIEEGEESFSIQAPPAMAPEAPEEEHDEEGESPRVAKKPVAPKEPAPLLEPPMPQHDGPAVSSRQHVYSLVSGSGCSGDRLMGAHSGLMSWSSRAFLTSQESITAGGEESKQQKKLRIAKDQLKRFSSHGLRTLLCGWRVIPDAEAERLIHEHGAATRSFFKRDEKVAEVVNEMEKDFDLLGITAVEDKIQIGVPETVKMLLAGGIRVWMLTGDSVETAVNMATICRLVEKQCTMYYLTFEETPELKTELQSRLRTIVDDIVKNVEISEDKTFSFSLVINGTALYAILDDSEVLLQRLFVTVACNSCSVIACRLSPAQKAGIVELIRKEVPGNPLTLAVGDGGNDVSMIQKAHVGVGIAGAEGREAVNASDFAIAQFRFLRSLIFLHGRSNIRRIGMVIGYSFYKNFLLVLCMACYAPWNGLSGTTFYDSYVLMMYNMVFTSVPIFIVGSLDVDVYAPAAFAIPKLYFFGVNKVYFNYRMLGAWLFRGVVHALLNFFVATVFLGGLGGGHANFPDYLSLGTWSYWSCVVVANSTLLLHAQVWMDWQILISLISVMLFPPILFIYSSPSVANLLNPSFHEVAFNIFESLPGWLSLVLVLALSVLVELAMDSWRRVKRPDLVTRVQEFQRMKTCFPEAEVRTDRHTTLNPSPSFVDRSVFGEKTTLTVQGSRSFPDLKAVIPRSPVGAIAGLNSTLVGANPNQLTQTQTDLAQGVSKTERLFPAALVSSIPWSYKRSSYNSGDFRAEAADLKEFVQGAKHPPLKQPGLRMLLDLAWRDREKAKETSTWARKLGVSMAMEWRARLNHVQWCRISLMSDVLGGGGQDACINFQGVADRLAVSAGMQRELLHLEELEERTMEDEGVEHNATTPAAESSRRPSRFTKKDRYTTEFYYNMISLQFRSKLHEQAFCQIFDETSGNQFFVSVRMVTWVVIVGFQLVKLVALLASEGDNSSEILTSLLVIGGSIAVSESLLFPLRFKGFNSFQARYVAVTCCMLIISKHAYEIWAEVPGFVTDAILPLFIAAGVRMRFPVACTVFFLHMVVLSVHHAFLLNNTTCTVGSGITTAFICDDYFQLRGEYSVVQFGNVLLVGAYVYVSERFARHNFAWDDWISSARGSDRDILKGMYPEDVVEAVFTSFRNNQGDTMERSVSSTETIFQDRGLVTIVFIDIYDFGKVVAGLHPVDLVLMLDRVFTQMDLVCQEHGIVKIETVGKTFMAAGLGDTSKSSKGKSQASQKTGGWAVKCLEVAVAILRQFTKSSTGIDGMEKLSLKIGLNTGNVISGVVGSQKPQFALFGDTVNTASRMMSTGEVNHVHVSAETYEFLRNDDRFHWEQRQIWAKGKGYMTTYLLNHERRNHEAAVVHRHSSVREGSRLDLDSLDELPIQPLDFSNSRFWNLKMPMPSLQPMYKLPQMVKNTWHFVVKVNELDSKKASLEKSTFVFLLLFWTCFCMESAFITIGETGEHAHDLNLFIQLRGSFAATFTLCLLVGGIVLASLQCIPKEKKGRAATTSTVESDDREAALGSRLDRNASAASEHSNDKSEIPGTVEERHDSVENASPQGNENHRKTKALYVFNLFIHIGSPVFFISAGYLTAIASAMYAISNRKVEEVAYLIYYESLFFISAVMQLNLLRISISAFAAGALMILPATACGILADWPAGAIYPITVFILQMKVVGDLKWYQLKSVEDLKIVEKEHREFDTLLNSLLPKEVLHSMQSNMLEIAYTYRDMTMLFADIVGFTGYCTKHKSNPSTAVRLVTHLFARFDDCCKLLGAYKVCTIGDAYLAVNEPKTQHDDEIIGALVLLHLAMAMLRIIVQVRDEVDHQGLNMRIGLHHGEFVAGVIGSNQLRFDIWGEDVLIGNQMESSGEPGRICCSETFVEVMKSFKQFTFTERELVSCSGSTRQLHSYLLDPPHGTGTGTVRKSSPVRKSANRTTQHLTGRKSKGQKSKSAACSIS</sequence>
<feature type="transmembrane region" description="Helical" evidence="8">
    <location>
        <begin position="376"/>
        <end position="396"/>
    </location>
</feature>
<name>A0ABP0SPH1_9DINO</name>
<dbReference type="SMART" id="SM00044">
    <property type="entry name" value="CYCc"/>
    <property type="match status" value="2"/>
</dbReference>
<reference evidence="10 11" key="1">
    <citation type="submission" date="2024-02" db="EMBL/GenBank/DDBJ databases">
        <authorList>
            <person name="Chen Y."/>
            <person name="Shah S."/>
            <person name="Dougan E. K."/>
            <person name="Thang M."/>
            <person name="Chan C."/>
        </authorList>
    </citation>
    <scope>NUCLEOTIDE SEQUENCE [LARGE SCALE GENOMIC DNA]</scope>
</reference>
<feature type="transmembrane region" description="Helical" evidence="8">
    <location>
        <begin position="2216"/>
        <end position="2234"/>
    </location>
</feature>
<feature type="domain" description="Guanylate cyclase" evidence="9">
    <location>
        <begin position="2468"/>
        <end position="2601"/>
    </location>
</feature>
<dbReference type="Gene3D" id="3.30.70.1230">
    <property type="entry name" value="Nucleotide cyclase"/>
    <property type="match status" value="2"/>
</dbReference>
<comment type="subcellular location">
    <subcellularLocation>
        <location evidence="1">Membrane</location>
        <topology evidence="1">Multi-pass membrane protein</topology>
    </subcellularLocation>
</comment>
<dbReference type="Proteomes" id="UP001642484">
    <property type="component" value="Unassembled WGS sequence"/>
</dbReference>
<dbReference type="SUPFAM" id="SSF55073">
    <property type="entry name" value="Nucleotide cyclase"/>
    <property type="match status" value="2"/>
</dbReference>
<keyword evidence="6 8" id="KW-0472">Membrane</keyword>
<feature type="transmembrane region" description="Helical" evidence="8">
    <location>
        <begin position="1331"/>
        <end position="1349"/>
    </location>
</feature>
<feature type="transmembrane region" description="Helical" evidence="8">
    <location>
        <begin position="1225"/>
        <end position="1243"/>
    </location>
</feature>
<feature type="domain" description="Guanylate cyclase" evidence="9">
    <location>
        <begin position="1903"/>
        <end position="2044"/>
    </location>
</feature>
<dbReference type="Pfam" id="PF00211">
    <property type="entry name" value="Guanylate_cyc"/>
    <property type="match status" value="2"/>
</dbReference>